<keyword evidence="4" id="KW-1185">Reference proteome</keyword>
<feature type="region of interest" description="Disordered" evidence="1">
    <location>
        <begin position="430"/>
        <end position="457"/>
    </location>
</feature>
<proteinExistence type="predicted"/>
<protein>
    <recommendedName>
        <fullName evidence="2">SANTA domain-containing protein</fullName>
    </recommendedName>
</protein>
<feature type="region of interest" description="Disordered" evidence="1">
    <location>
        <begin position="286"/>
        <end position="416"/>
    </location>
</feature>
<feature type="compositionally biased region" description="Low complexity" evidence="1">
    <location>
        <begin position="498"/>
        <end position="512"/>
    </location>
</feature>
<dbReference type="InterPro" id="IPR015216">
    <property type="entry name" value="SANTA"/>
</dbReference>
<dbReference type="AlphaFoldDB" id="A0A9W8LLE5"/>
<feature type="domain" description="SANTA" evidence="2">
    <location>
        <begin position="183"/>
        <end position="268"/>
    </location>
</feature>
<feature type="compositionally biased region" description="Acidic residues" evidence="1">
    <location>
        <begin position="474"/>
        <end position="484"/>
    </location>
</feature>
<organism evidence="3 4">
    <name type="scientific">Coemansia javaensis</name>
    <dbReference type="NCBI Taxonomy" id="2761396"/>
    <lineage>
        <taxon>Eukaryota</taxon>
        <taxon>Fungi</taxon>
        <taxon>Fungi incertae sedis</taxon>
        <taxon>Zoopagomycota</taxon>
        <taxon>Kickxellomycotina</taxon>
        <taxon>Kickxellomycetes</taxon>
        <taxon>Kickxellales</taxon>
        <taxon>Kickxellaceae</taxon>
        <taxon>Coemansia</taxon>
    </lineage>
</organism>
<feature type="compositionally biased region" description="Basic residues" evidence="1">
    <location>
        <begin position="750"/>
        <end position="759"/>
    </location>
</feature>
<feature type="compositionally biased region" description="Polar residues" evidence="1">
    <location>
        <begin position="331"/>
        <end position="341"/>
    </location>
</feature>
<gene>
    <name evidence="3" type="ORF">H4R18_000690</name>
</gene>
<dbReference type="EMBL" id="JANBUL010000014">
    <property type="protein sequence ID" value="KAJ2785239.1"/>
    <property type="molecule type" value="Genomic_DNA"/>
</dbReference>
<reference evidence="3" key="1">
    <citation type="submission" date="2022-07" db="EMBL/GenBank/DDBJ databases">
        <title>Phylogenomic reconstructions and comparative analyses of Kickxellomycotina fungi.</title>
        <authorList>
            <person name="Reynolds N.K."/>
            <person name="Stajich J.E."/>
            <person name="Barry K."/>
            <person name="Grigoriev I.V."/>
            <person name="Crous P."/>
            <person name="Smith M.E."/>
        </authorList>
    </citation>
    <scope>NUCLEOTIDE SEQUENCE</scope>
    <source>
        <strain evidence="3">NBRC 105414</strain>
    </source>
</reference>
<evidence type="ECO:0000313" key="4">
    <source>
        <dbReference type="Proteomes" id="UP001140217"/>
    </source>
</evidence>
<comment type="caution">
    <text evidence="3">The sequence shown here is derived from an EMBL/GenBank/DDBJ whole genome shotgun (WGS) entry which is preliminary data.</text>
</comment>
<evidence type="ECO:0000256" key="1">
    <source>
        <dbReference type="SAM" id="MobiDB-lite"/>
    </source>
</evidence>
<name>A0A9W8LLE5_9FUNG</name>
<feature type="compositionally biased region" description="Polar residues" evidence="1">
    <location>
        <begin position="437"/>
        <end position="457"/>
    </location>
</feature>
<feature type="compositionally biased region" description="Basic residues" evidence="1">
    <location>
        <begin position="522"/>
        <end position="531"/>
    </location>
</feature>
<dbReference type="Pfam" id="PF09133">
    <property type="entry name" value="SANTA"/>
    <property type="match status" value="1"/>
</dbReference>
<feature type="compositionally biased region" description="Low complexity" evidence="1">
    <location>
        <begin position="539"/>
        <end position="564"/>
    </location>
</feature>
<feature type="compositionally biased region" description="Low complexity" evidence="1">
    <location>
        <begin position="678"/>
        <end position="714"/>
    </location>
</feature>
<dbReference type="OrthoDB" id="118550at2759"/>
<feature type="region of interest" description="Disordered" evidence="1">
    <location>
        <begin position="471"/>
        <end position="785"/>
    </location>
</feature>
<dbReference type="Proteomes" id="UP001140217">
    <property type="component" value="Unassembled WGS sequence"/>
</dbReference>
<evidence type="ECO:0000259" key="2">
    <source>
        <dbReference type="Pfam" id="PF09133"/>
    </source>
</evidence>
<accession>A0A9W8LLE5</accession>
<sequence length="852" mass="90037">MDGRGDKGADFFGRIKNYNVMLSPHPRHLGHSTRPPGMAPSMRPLAGGGGGIPMQGPMHPPGMRPPAMAQSMRPLVRGGAYAQGPARPLPTHAQPAWASPVARPGRFGVSPTGGGARGGHFVRSPQGAGMYRASPEYPVSVQPIRARQHAVGDHRHIPGSTFPVHAGAPELQGLSPDPGPCDLHGWFASIDTDRMGVTVSGYINKPDGRRVLRHSGPIERLHSARVLLSTSGMAYRLVGEPDLVEMRRRGFPGHMVSQFEDGFPHDWRVLVDSHLEAVAGVRPRSFSFSPMRDDAPRAELPSPPAASALDGSCYGRPNSARFEAISEESETPTAQPRTSSRPLGYRSGSDLFHSGRFAPGNMGRALDRLGAGRARPRPRSPAIDKPDLPVNYDSDDDHSALPSPELGSTGVYRPPLTRDDSELAAAISRMPLETPARSATESTMQPSSDGHMSSTSPELTMGRAAEWVGLGVGAEDDGPNDADVDPLRLDSGVQDTASESGSGHSSSELSSLEPPPRAGPGAKRKPQRVSRRVVESSDESASAAPSAAEDSDSEAASSTLSSVAHIAAEAAPKSTKKLVKSITRIVRGPPPVTPRTKRAPKTPKSAPAGRAKGAALRTPARRLSRGAPSDGAAETPTKAPFKPPPPLPRVGARARRSTIPAGPMVVVEARTGPKTPSTAKPTPEHAATPAAKPAAKPTVTATATATTTPMATPKRQPPKRSPSQESSTHTDSDQAPHSSDAGAAADHKKTPAKPKRRQSGARFFRYTEPETPSSVTRSGRKVRPPQEWWANAQEHLASTPHPEPSIRYRWGTGDAVVIKDGKRMRLSDVVLEDIGAEHPPAAQSSDGDSDSD</sequence>
<evidence type="ECO:0000313" key="3">
    <source>
        <dbReference type="EMBL" id="KAJ2785239.1"/>
    </source>
</evidence>